<evidence type="ECO:0000313" key="3">
    <source>
        <dbReference type="WBParaSite" id="HPBE_0000183501-mRNA-1"/>
    </source>
</evidence>
<dbReference type="WBParaSite" id="HPBE_0000183501-mRNA-1">
    <property type="protein sequence ID" value="HPBE_0000183501-mRNA-1"/>
    <property type="gene ID" value="HPBE_0000183501"/>
</dbReference>
<name>A0A183F6P3_HELPZ</name>
<evidence type="ECO:0000313" key="2">
    <source>
        <dbReference type="Proteomes" id="UP000050761"/>
    </source>
</evidence>
<evidence type="ECO:0000313" key="1">
    <source>
        <dbReference type="EMBL" id="VDO21615.1"/>
    </source>
</evidence>
<reference evidence="3" key="2">
    <citation type="submission" date="2019-09" db="UniProtKB">
        <authorList>
            <consortium name="WormBaseParasite"/>
        </authorList>
    </citation>
    <scope>IDENTIFICATION</scope>
</reference>
<accession>A0A3P7X7N2</accession>
<dbReference type="Proteomes" id="UP000050761">
    <property type="component" value="Unassembled WGS sequence"/>
</dbReference>
<reference evidence="1 2" key="1">
    <citation type="submission" date="2018-11" db="EMBL/GenBank/DDBJ databases">
        <authorList>
            <consortium name="Pathogen Informatics"/>
        </authorList>
    </citation>
    <scope>NUCLEOTIDE SEQUENCE [LARGE SCALE GENOMIC DNA]</scope>
</reference>
<accession>A0A183F6P3</accession>
<dbReference type="OrthoDB" id="5875621at2759"/>
<organism evidence="2 3">
    <name type="scientific">Heligmosomoides polygyrus</name>
    <name type="common">Parasitic roundworm</name>
    <dbReference type="NCBI Taxonomy" id="6339"/>
    <lineage>
        <taxon>Eukaryota</taxon>
        <taxon>Metazoa</taxon>
        <taxon>Ecdysozoa</taxon>
        <taxon>Nematoda</taxon>
        <taxon>Chromadorea</taxon>
        <taxon>Rhabditida</taxon>
        <taxon>Rhabditina</taxon>
        <taxon>Rhabditomorpha</taxon>
        <taxon>Strongyloidea</taxon>
        <taxon>Heligmosomidae</taxon>
        <taxon>Heligmosomoides</taxon>
    </lineage>
</organism>
<keyword evidence="2" id="KW-1185">Reference proteome</keyword>
<dbReference type="EMBL" id="UZAH01002293">
    <property type="protein sequence ID" value="VDO21615.1"/>
    <property type="molecule type" value="Genomic_DNA"/>
</dbReference>
<gene>
    <name evidence="1" type="ORF">HPBE_LOCUS1836</name>
</gene>
<proteinExistence type="predicted"/>
<dbReference type="AlphaFoldDB" id="A0A183F6P3"/>
<sequence>MFLEEHSRLPHVVDNDRVEMHWNMPIVTDVHNRPDIMVWDKREKRIWIIEISVSWYTRIARQERRKLHKYDTNSNLAEETAAEDFYPGPNLRAAMQRERNCRIDVIPIVLGTCGECSTNLPRHVNSIELPDKTDWIIEKLERNAALVTNRLVKCHLANTDL</sequence>
<protein>
    <submittedName>
        <fullName evidence="3">Transposase</fullName>
    </submittedName>
</protein>